<comment type="caution">
    <text evidence="1">The sequence shown here is derived from an EMBL/GenBank/DDBJ whole genome shotgun (WGS) entry which is preliminary data.</text>
</comment>
<protein>
    <recommendedName>
        <fullName evidence="3">Cadherin domain-containing protein</fullName>
    </recommendedName>
</protein>
<dbReference type="GO" id="GO:0016020">
    <property type="term" value="C:membrane"/>
    <property type="evidence" value="ECO:0007669"/>
    <property type="project" value="InterPro"/>
</dbReference>
<name>A0A5B1CII8_9BACT</name>
<accession>A0A5B1CII8</accession>
<dbReference type="RefSeq" id="WP_068264142.1">
    <property type="nucleotide sequence ID" value="NZ_LWSK01000056.1"/>
</dbReference>
<dbReference type="Gene3D" id="2.60.40.60">
    <property type="entry name" value="Cadherins"/>
    <property type="match status" value="1"/>
</dbReference>
<dbReference type="CDD" id="cd11304">
    <property type="entry name" value="Cadherin_repeat"/>
    <property type="match status" value="1"/>
</dbReference>
<gene>
    <name evidence="1" type="ORF">LF1_19520</name>
</gene>
<dbReference type="EMBL" id="VRLW01000001">
    <property type="protein sequence ID" value="KAA1259420.1"/>
    <property type="molecule type" value="Genomic_DNA"/>
</dbReference>
<evidence type="ECO:0000313" key="2">
    <source>
        <dbReference type="Proteomes" id="UP000322699"/>
    </source>
</evidence>
<dbReference type="SUPFAM" id="SSF49313">
    <property type="entry name" value="Cadherin-like"/>
    <property type="match status" value="1"/>
</dbReference>
<dbReference type="AlphaFoldDB" id="A0A5B1CII8"/>
<reference evidence="1 2" key="1">
    <citation type="submission" date="2019-08" db="EMBL/GenBank/DDBJ databases">
        <title>Deep-cultivation of Planctomycetes and their phenomic and genomic characterization uncovers novel biology.</title>
        <authorList>
            <person name="Wiegand S."/>
            <person name="Jogler M."/>
            <person name="Boedeker C."/>
            <person name="Pinto D."/>
            <person name="Vollmers J."/>
            <person name="Rivas-Marin E."/>
            <person name="Kohn T."/>
            <person name="Peeters S.H."/>
            <person name="Heuer A."/>
            <person name="Rast P."/>
            <person name="Oberbeckmann S."/>
            <person name="Bunk B."/>
            <person name="Jeske O."/>
            <person name="Meyerdierks A."/>
            <person name="Storesund J.E."/>
            <person name="Kallscheuer N."/>
            <person name="Luecker S."/>
            <person name="Lage O.M."/>
            <person name="Pohl T."/>
            <person name="Merkel B.J."/>
            <person name="Hornburger P."/>
            <person name="Mueller R.-W."/>
            <person name="Bruemmer F."/>
            <person name="Labrenz M."/>
            <person name="Spormann A.M."/>
            <person name="Op Den Camp H."/>
            <person name="Overmann J."/>
            <person name="Amann R."/>
            <person name="Jetten M.S.M."/>
            <person name="Mascher T."/>
            <person name="Medema M.H."/>
            <person name="Devos D.P."/>
            <person name="Kaster A.-K."/>
            <person name="Ovreas L."/>
            <person name="Rohde M."/>
            <person name="Galperin M.Y."/>
            <person name="Jogler C."/>
        </authorList>
    </citation>
    <scope>NUCLEOTIDE SEQUENCE [LARGE SCALE GENOMIC DNA]</scope>
    <source>
        <strain evidence="1 2">LF1</strain>
    </source>
</reference>
<dbReference type="GO" id="GO:0005509">
    <property type="term" value="F:calcium ion binding"/>
    <property type="evidence" value="ECO:0007669"/>
    <property type="project" value="InterPro"/>
</dbReference>
<evidence type="ECO:0000313" key="1">
    <source>
        <dbReference type="EMBL" id="KAA1259420.1"/>
    </source>
</evidence>
<keyword evidence="2" id="KW-1185">Reference proteome</keyword>
<dbReference type="InterPro" id="IPR015919">
    <property type="entry name" value="Cadherin-like_sf"/>
</dbReference>
<dbReference type="OrthoDB" id="278280at2"/>
<organism evidence="1 2">
    <name type="scientific">Rubripirellula obstinata</name>
    <dbReference type="NCBI Taxonomy" id="406547"/>
    <lineage>
        <taxon>Bacteria</taxon>
        <taxon>Pseudomonadati</taxon>
        <taxon>Planctomycetota</taxon>
        <taxon>Planctomycetia</taxon>
        <taxon>Pirellulales</taxon>
        <taxon>Pirellulaceae</taxon>
        <taxon>Rubripirellula</taxon>
    </lineage>
</organism>
<evidence type="ECO:0008006" key="3">
    <source>
        <dbReference type="Google" id="ProtNLM"/>
    </source>
</evidence>
<sequence length="399" mass="44924">MTQRERFLSLLIGGLLLGSGIWWALGKYQSAIKTRNGQIASLENRQAELNEQRLQGEYANRQMGEYIVRSLPGDAETAQSRYQKWLLSAMQEHQMTDQSVDPTSSRLIGDLYRQFSFRVQGNTTSENVIDLLHAFYSKDYLHRIRSLSMRPSRTGGFRVEMTVDAIALQNAPADLAEPMRQSWQVTESAQQYRKAILDRNLYEPPNQAPKFAGKDQLDAIVEKKTTIPLVFKDQEDHEMTFELVDKPTFKDESGSLTIDEKTGTIVVESSEKKPIEITVRATDKGYPNRSTQQKLTINIVDPPPPPKPEPLKLKFDDAKQTVLTGLVQGRGEWTAWLNVRTRDKTLKLRVGDSFEIGSVKGKVVEVSAKSAVLEADGQKFELKLFGNLSEGAKTASEVD</sequence>
<dbReference type="Proteomes" id="UP000322699">
    <property type="component" value="Unassembled WGS sequence"/>
</dbReference>
<proteinExistence type="predicted"/>